<protein>
    <submittedName>
        <fullName evidence="2">Uncharacterized protein</fullName>
    </submittedName>
</protein>
<keyword evidence="1" id="KW-0732">Signal</keyword>
<dbReference type="EMBL" id="JAGKQM010000014">
    <property type="protein sequence ID" value="KAH0885035.1"/>
    <property type="molecule type" value="Genomic_DNA"/>
</dbReference>
<comment type="caution">
    <text evidence="2">The sequence shown here is derived from an EMBL/GenBank/DDBJ whole genome shotgun (WGS) entry which is preliminary data.</text>
</comment>
<sequence length="81" mass="9257">MNLLLFFAFAMRMMKGINQVFGTKFNAIQRVLEMDSNPFTHTGNFVDLLHSQQNSITESLFLVVFSWSGAIRVKELCHACL</sequence>
<keyword evidence="3" id="KW-1185">Reference proteome</keyword>
<name>A0ABQ7ZXQ7_BRANA</name>
<organism evidence="2 3">
    <name type="scientific">Brassica napus</name>
    <name type="common">Rape</name>
    <dbReference type="NCBI Taxonomy" id="3708"/>
    <lineage>
        <taxon>Eukaryota</taxon>
        <taxon>Viridiplantae</taxon>
        <taxon>Streptophyta</taxon>
        <taxon>Embryophyta</taxon>
        <taxon>Tracheophyta</taxon>
        <taxon>Spermatophyta</taxon>
        <taxon>Magnoliopsida</taxon>
        <taxon>eudicotyledons</taxon>
        <taxon>Gunneridae</taxon>
        <taxon>Pentapetalae</taxon>
        <taxon>rosids</taxon>
        <taxon>malvids</taxon>
        <taxon>Brassicales</taxon>
        <taxon>Brassicaceae</taxon>
        <taxon>Brassiceae</taxon>
        <taxon>Brassica</taxon>
    </lineage>
</organism>
<accession>A0ABQ7ZXQ7</accession>
<proteinExistence type="predicted"/>
<evidence type="ECO:0000313" key="2">
    <source>
        <dbReference type="EMBL" id="KAH0885035.1"/>
    </source>
</evidence>
<feature type="chain" id="PRO_5046653042" evidence="1">
    <location>
        <begin position="17"/>
        <end position="81"/>
    </location>
</feature>
<evidence type="ECO:0000313" key="3">
    <source>
        <dbReference type="Proteomes" id="UP000824890"/>
    </source>
</evidence>
<feature type="signal peptide" evidence="1">
    <location>
        <begin position="1"/>
        <end position="16"/>
    </location>
</feature>
<dbReference type="Proteomes" id="UP000824890">
    <property type="component" value="Unassembled WGS sequence"/>
</dbReference>
<gene>
    <name evidence="2" type="ORF">HID58_061131</name>
</gene>
<evidence type="ECO:0000256" key="1">
    <source>
        <dbReference type="SAM" id="SignalP"/>
    </source>
</evidence>
<reference evidence="2 3" key="1">
    <citation type="submission" date="2021-05" db="EMBL/GenBank/DDBJ databases">
        <title>Genome Assembly of Synthetic Allotetraploid Brassica napus Reveals Homoeologous Exchanges between Subgenomes.</title>
        <authorList>
            <person name="Davis J.T."/>
        </authorList>
    </citation>
    <scope>NUCLEOTIDE SEQUENCE [LARGE SCALE GENOMIC DNA]</scope>
    <source>
        <strain evidence="3">cv. Da-Ae</strain>
        <tissue evidence="2">Seedling</tissue>
    </source>
</reference>